<feature type="non-terminal residue" evidence="2">
    <location>
        <position position="323"/>
    </location>
</feature>
<protein>
    <recommendedName>
        <fullName evidence="1">DUF6699 domain-containing protein</fullName>
    </recommendedName>
</protein>
<dbReference type="VEuPathDB" id="FungiDB:BD410DRAFT_785285"/>
<evidence type="ECO:0000259" key="1">
    <source>
        <dbReference type="Pfam" id="PF20415"/>
    </source>
</evidence>
<dbReference type="EMBL" id="ML170164">
    <property type="protein sequence ID" value="TDL25353.1"/>
    <property type="molecule type" value="Genomic_DNA"/>
</dbReference>
<feature type="domain" description="DUF6699" evidence="1">
    <location>
        <begin position="182"/>
        <end position="303"/>
    </location>
</feature>
<dbReference type="STRING" id="50990.A0A4Y7QCE7"/>
<dbReference type="InterPro" id="IPR046522">
    <property type="entry name" value="DUF6699"/>
</dbReference>
<dbReference type="OrthoDB" id="3251728at2759"/>
<gene>
    <name evidence="2" type="ORF">BD410DRAFT_785285</name>
</gene>
<organism evidence="2 3">
    <name type="scientific">Rickenella mellea</name>
    <dbReference type="NCBI Taxonomy" id="50990"/>
    <lineage>
        <taxon>Eukaryota</taxon>
        <taxon>Fungi</taxon>
        <taxon>Dikarya</taxon>
        <taxon>Basidiomycota</taxon>
        <taxon>Agaricomycotina</taxon>
        <taxon>Agaricomycetes</taxon>
        <taxon>Hymenochaetales</taxon>
        <taxon>Rickenellaceae</taxon>
        <taxon>Rickenella</taxon>
    </lineage>
</organism>
<evidence type="ECO:0000313" key="2">
    <source>
        <dbReference type="EMBL" id="TDL25353.1"/>
    </source>
</evidence>
<name>A0A4Y7QCE7_9AGAM</name>
<dbReference type="Proteomes" id="UP000294933">
    <property type="component" value="Unassembled WGS sequence"/>
</dbReference>
<proteinExistence type="predicted"/>
<dbReference type="AlphaFoldDB" id="A0A4Y7QCE7"/>
<accession>A0A4Y7QCE7</accession>
<sequence>MPYYPSAVGYPPTSYDDLYVPVSSASSMVGVPLGPTYFEDDYWMVPRHINAYPSNVQSLVTVRPSSPALTAALVPLPLSPYVHPHASPPGTPPESPRLALMTIPQVAPTVVYNSPVVPVVCDKWWDGDYGYDWGYHHHHVRVNPFLDGEAAHVDLILNLAASTLHPLIPSPHTSIMSYRIHPVRVHPINLEQPATYPPLTHMIIRCDALSPFSSHWDIHVDGGGRHISIECLLRQIHTSLRTPVSHSEWAWLTHGRSNEVNAAFHRRCREVHWLGCGANMERNHGVRRVDFLGERHYFAGLVKWHHGGPEYFKLCVAEKPRNL</sequence>
<keyword evidence="3" id="KW-1185">Reference proteome</keyword>
<reference evidence="2 3" key="1">
    <citation type="submission" date="2018-06" db="EMBL/GenBank/DDBJ databases">
        <title>A transcriptomic atlas of mushroom development highlights an independent origin of complex multicellularity.</title>
        <authorList>
            <consortium name="DOE Joint Genome Institute"/>
            <person name="Krizsan K."/>
            <person name="Almasi E."/>
            <person name="Merenyi Z."/>
            <person name="Sahu N."/>
            <person name="Viragh M."/>
            <person name="Koszo T."/>
            <person name="Mondo S."/>
            <person name="Kiss B."/>
            <person name="Balint B."/>
            <person name="Kues U."/>
            <person name="Barry K."/>
            <person name="Hegedus J.C."/>
            <person name="Henrissat B."/>
            <person name="Johnson J."/>
            <person name="Lipzen A."/>
            <person name="Ohm R."/>
            <person name="Nagy I."/>
            <person name="Pangilinan J."/>
            <person name="Yan J."/>
            <person name="Xiong Y."/>
            <person name="Grigoriev I.V."/>
            <person name="Hibbett D.S."/>
            <person name="Nagy L.G."/>
        </authorList>
    </citation>
    <scope>NUCLEOTIDE SEQUENCE [LARGE SCALE GENOMIC DNA]</scope>
    <source>
        <strain evidence="2 3">SZMC22713</strain>
    </source>
</reference>
<evidence type="ECO:0000313" key="3">
    <source>
        <dbReference type="Proteomes" id="UP000294933"/>
    </source>
</evidence>
<dbReference type="Pfam" id="PF20415">
    <property type="entry name" value="DUF6699"/>
    <property type="match status" value="1"/>
</dbReference>